<keyword evidence="1" id="KW-0472">Membrane</keyword>
<evidence type="ECO:0000256" key="1">
    <source>
        <dbReference type="SAM" id="Phobius"/>
    </source>
</evidence>
<keyword evidence="1" id="KW-1133">Transmembrane helix</keyword>
<feature type="transmembrane region" description="Helical" evidence="1">
    <location>
        <begin position="82"/>
        <end position="101"/>
    </location>
</feature>
<sequence length="352" mass="40105">MGTVRITHLLLAAAFLLLGLILWAFSDALFAAHTNGLIYYFSSDGGEYYRLYDLFYADVELLDSPTLFMVGSPILMLKLAEGHLWVVQLVNLVVMAYSLRIGVDALPDMRSRIKFVVGALVFPYFVFGFLALNKEVYAMSSAIMLCAYYTAGKRRHLLLALFFAGLARYYMLLSFFFVILTVPRNKPPRYRAIIAIALGISFLGPIVKSLIPSYSKDEVLDVSGLTGLIFTAMIDHGAYFIAYPIKYLFLLPQRVYSWLIDPARKSNTMEAWVSLLTMFVMFRLALLVAGRRFRQSPSFKFVVVGAVAPLPMMWSDIMHWRYFSFVYFFYLFALVQYRAISRQTDPSDGLKT</sequence>
<reference evidence="2 3" key="1">
    <citation type="submission" date="2022-08" db="EMBL/GenBank/DDBJ databases">
        <title>Reclassification of Massilia species as members of the genera Telluria, Duganella, Pseudoduganella, Mokoshia gen. nov. and Zemynaea gen. nov. using orthogonal and non-orthogonal genome-based approaches.</title>
        <authorList>
            <person name="Bowman J.P."/>
        </authorList>
    </citation>
    <scope>NUCLEOTIDE SEQUENCE [LARGE SCALE GENOMIC DNA]</scope>
    <source>
        <strain evidence="2 3">JCM 31316</strain>
    </source>
</reference>
<evidence type="ECO:0000313" key="3">
    <source>
        <dbReference type="Proteomes" id="UP001204151"/>
    </source>
</evidence>
<feature type="transmembrane region" description="Helical" evidence="1">
    <location>
        <begin position="219"/>
        <end position="242"/>
    </location>
</feature>
<proteinExistence type="predicted"/>
<comment type="caution">
    <text evidence="2">The sequence shown here is derived from an EMBL/GenBank/DDBJ whole genome shotgun (WGS) entry which is preliminary data.</text>
</comment>
<feature type="transmembrane region" description="Helical" evidence="1">
    <location>
        <begin position="188"/>
        <end position="207"/>
    </location>
</feature>
<feature type="transmembrane region" description="Helical" evidence="1">
    <location>
        <begin position="271"/>
        <end position="290"/>
    </location>
</feature>
<evidence type="ECO:0008006" key="4">
    <source>
        <dbReference type="Google" id="ProtNLM"/>
    </source>
</evidence>
<name>A0ABT1ZN28_9BURK</name>
<keyword evidence="1" id="KW-0812">Transmembrane</keyword>
<feature type="transmembrane region" description="Helical" evidence="1">
    <location>
        <begin position="320"/>
        <end position="337"/>
    </location>
</feature>
<dbReference type="Proteomes" id="UP001204151">
    <property type="component" value="Unassembled WGS sequence"/>
</dbReference>
<feature type="transmembrane region" description="Helical" evidence="1">
    <location>
        <begin position="158"/>
        <end position="182"/>
    </location>
</feature>
<protein>
    <recommendedName>
        <fullName evidence="4">EpsG family protein</fullName>
    </recommendedName>
</protein>
<feature type="transmembrane region" description="Helical" evidence="1">
    <location>
        <begin position="113"/>
        <end position="130"/>
    </location>
</feature>
<keyword evidence="3" id="KW-1185">Reference proteome</keyword>
<dbReference type="EMBL" id="JANUGW010000004">
    <property type="protein sequence ID" value="MCS0581295.1"/>
    <property type="molecule type" value="Genomic_DNA"/>
</dbReference>
<gene>
    <name evidence="2" type="ORF">NX784_06800</name>
</gene>
<evidence type="ECO:0000313" key="2">
    <source>
        <dbReference type="EMBL" id="MCS0581295.1"/>
    </source>
</evidence>
<dbReference type="RefSeq" id="WP_258815906.1">
    <property type="nucleotide sequence ID" value="NZ_JANUGW010000004.1"/>
</dbReference>
<organism evidence="2 3">
    <name type="scientific">Massilia pinisoli</name>
    <dbReference type="NCBI Taxonomy" id="1772194"/>
    <lineage>
        <taxon>Bacteria</taxon>
        <taxon>Pseudomonadati</taxon>
        <taxon>Pseudomonadota</taxon>
        <taxon>Betaproteobacteria</taxon>
        <taxon>Burkholderiales</taxon>
        <taxon>Oxalobacteraceae</taxon>
        <taxon>Telluria group</taxon>
        <taxon>Massilia</taxon>
    </lineage>
</organism>
<accession>A0ABT1ZN28</accession>